<reference evidence="1" key="2">
    <citation type="submission" date="1998-03" db="EMBL/GenBank/DDBJ databases">
        <authorList>
            <person name="James K.D."/>
            <person name="Parkhill J."/>
            <person name="Barrell B.G."/>
            <person name="Rajandream M.A."/>
        </authorList>
    </citation>
    <scope>NUCLEOTIDE SEQUENCE</scope>
</reference>
<reference evidence="1" key="1">
    <citation type="journal article" date="1993" name="Mol. Microbiol.">
        <title>Use of an ordered cosmid library to deduce the genomic organization of Mycobacterium leprae.</title>
        <authorList>
            <person name="Eiglmeier K."/>
            <person name="Honore N."/>
            <person name="Woods S.A."/>
            <person name="Caudron B."/>
            <person name="Cole S.T."/>
        </authorList>
    </citation>
    <scope>NUCLEOTIDE SEQUENCE</scope>
</reference>
<dbReference type="EMBL" id="AL049191">
    <property type="protein sequence ID" value="CAB39154.1"/>
    <property type="molecule type" value="Genomic_DNA"/>
</dbReference>
<name>Q9Z5J7_MYCLR</name>
<proteinExistence type="predicted"/>
<dbReference type="AlphaFoldDB" id="Q9Z5J7"/>
<organism evidence="1">
    <name type="scientific">Mycobacterium leprae</name>
    <dbReference type="NCBI Taxonomy" id="1769"/>
    <lineage>
        <taxon>Bacteria</taxon>
        <taxon>Bacillati</taxon>
        <taxon>Actinomycetota</taxon>
        <taxon>Actinomycetes</taxon>
        <taxon>Mycobacteriales</taxon>
        <taxon>Mycobacteriaceae</taxon>
        <taxon>Mycobacterium</taxon>
    </lineage>
</organism>
<protein>
    <submittedName>
        <fullName evidence="1">Uncharacterized protein MLCB1701.14</fullName>
    </submittedName>
</protein>
<sequence>MCGKGRLDFDWKDAGAAGDDHVGKAVYDVDVEVAIGLQVADNRQIKGIQRRLTVAVKPHPDSGSQCSSVRADTCRHLLPDPSGLCSASRIWISVFEKSRPTLPG</sequence>
<evidence type="ECO:0000313" key="1">
    <source>
        <dbReference type="EMBL" id="CAB39154.1"/>
    </source>
</evidence>
<gene>
    <name evidence="1" type="primary">MLCB1701.14</name>
</gene>
<accession>Q9Z5J7</accession>
<reference evidence="1" key="3">
    <citation type="submission" date="1999-03" db="EMBL/GenBank/DDBJ databases">
        <authorList>
            <person name="Badcock K."/>
            <person name="Churcher C.M."/>
        </authorList>
    </citation>
    <scope>NUCLEOTIDE SEQUENCE</scope>
</reference>